<dbReference type="SUPFAM" id="SSF56281">
    <property type="entry name" value="Metallo-hydrolase/oxidoreductase"/>
    <property type="match status" value="1"/>
</dbReference>
<proteinExistence type="predicted"/>
<protein>
    <submittedName>
        <fullName evidence="2">MBL fold metallo-hydrolase</fullName>
    </submittedName>
</protein>
<dbReference type="SMART" id="SM00849">
    <property type="entry name" value="Lactamase_B"/>
    <property type="match status" value="1"/>
</dbReference>
<dbReference type="InterPro" id="IPR036866">
    <property type="entry name" value="RibonucZ/Hydroxyglut_hydro"/>
</dbReference>
<evidence type="ECO:0000259" key="1">
    <source>
        <dbReference type="SMART" id="SM00849"/>
    </source>
</evidence>
<dbReference type="Gene3D" id="3.60.15.10">
    <property type="entry name" value="Ribonuclease Z/Hydroxyacylglutathione hydrolase-like"/>
    <property type="match status" value="1"/>
</dbReference>
<feature type="domain" description="Metallo-beta-lactamase" evidence="1">
    <location>
        <begin position="40"/>
        <end position="251"/>
    </location>
</feature>
<evidence type="ECO:0000313" key="3">
    <source>
        <dbReference type="Proteomes" id="UP000466681"/>
    </source>
</evidence>
<dbReference type="Proteomes" id="UP000466681">
    <property type="component" value="Chromosome"/>
</dbReference>
<name>A0AAD1M4U2_9MYCO</name>
<reference evidence="2 3" key="1">
    <citation type="journal article" date="2019" name="Emerg. Microbes Infect.">
        <title>Comprehensive subspecies identification of 175 nontuberculous mycobacteria species based on 7547 genomic profiles.</title>
        <authorList>
            <person name="Matsumoto Y."/>
            <person name="Kinjo T."/>
            <person name="Motooka D."/>
            <person name="Nabeya D."/>
            <person name="Jung N."/>
            <person name="Uechi K."/>
            <person name="Horii T."/>
            <person name="Iida T."/>
            <person name="Fujita J."/>
            <person name="Nakamura S."/>
        </authorList>
    </citation>
    <scope>NUCLEOTIDE SEQUENCE [LARGE SCALE GENOMIC DNA]</scope>
    <source>
        <strain evidence="2 3">JCM 6375</strain>
    </source>
</reference>
<dbReference type="AlphaFoldDB" id="A0AAD1M4U2"/>
<evidence type="ECO:0000313" key="2">
    <source>
        <dbReference type="EMBL" id="BBW99658.1"/>
    </source>
</evidence>
<dbReference type="Pfam" id="PF00753">
    <property type="entry name" value="Lactamase_B"/>
    <property type="match status" value="1"/>
</dbReference>
<dbReference type="PANTHER" id="PTHR23131:SF4">
    <property type="entry name" value="METALLO-BETA-LACTAMASE SUPERFAMILY POTEIN"/>
    <property type="match status" value="1"/>
</dbReference>
<dbReference type="EMBL" id="AP022560">
    <property type="protein sequence ID" value="BBW99658.1"/>
    <property type="molecule type" value="Genomic_DNA"/>
</dbReference>
<dbReference type="RefSeq" id="WP_083155871.1">
    <property type="nucleotide sequence ID" value="NZ_AP022560.1"/>
</dbReference>
<gene>
    <name evidence="2" type="primary">ampC</name>
    <name evidence="2" type="ORF">MMOR_05950</name>
</gene>
<keyword evidence="3" id="KW-1185">Reference proteome</keyword>
<sequence length="351" mass="38395">MKSQVEPSRYIPRTPETLLDTAGHTVTRIPLPLPLPDLKVVNAYAIGTGAGVTLIDPGWASAESEATLINGLAALGYTPSDVRGILVTHAHWDHYTQAVKWRDQLGVELMLGSEERHSIAGFDPLEGVHPTQVPMLVRAGAPELAAAVAALQWEPYERDMPFTAPDRWLQDGDTFDAGGGVSVTARATPGHTRGHMVFETSGLAFTGDHLLPRITPSIAFERAPEQLPLRSFLQSLRLFLDLEDLRMLPAHGDTDHFTRRRSQELLDHHDQRLTLITDLVAAGASTAFAAACRMRWTRHERALAELDTIHQMAAVLEVQAHLELLASTGVLCTDESCEVSTFAVSSSREQT</sequence>
<dbReference type="InterPro" id="IPR050662">
    <property type="entry name" value="Sec-metab_biosynth-thioest"/>
</dbReference>
<dbReference type="PANTHER" id="PTHR23131">
    <property type="entry name" value="ENDORIBONUCLEASE LACTB2"/>
    <property type="match status" value="1"/>
</dbReference>
<dbReference type="KEGG" id="mmor:MMOR_05950"/>
<accession>A0AAD1M4U2</accession>
<organism evidence="2 3">
    <name type="scientific">Mycolicibacterium moriokaense</name>
    <dbReference type="NCBI Taxonomy" id="39691"/>
    <lineage>
        <taxon>Bacteria</taxon>
        <taxon>Bacillati</taxon>
        <taxon>Actinomycetota</taxon>
        <taxon>Actinomycetes</taxon>
        <taxon>Mycobacteriales</taxon>
        <taxon>Mycobacteriaceae</taxon>
        <taxon>Mycolicibacterium</taxon>
    </lineage>
</organism>
<dbReference type="InterPro" id="IPR001279">
    <property type="entry name" value="Metallo-B-lactamas"/>
</dbReference>